<dbReference type="STRING" id="1193011.LEP1GSC058_1826"/>
<dbReference type="EMBL" id="AKWZ02000007">
    <property type="protein sequence ID" value="EPG74839.1"/>
    <property type="molecule type" value="Genomic_DNA"/>
</dbReference>
<name>S3V2H3_9LEPT</name>
<dbReference type="Proteomes" id="UP000014540">
    <property type="component" value="Unassembled WGS sequence"/>
</dbReference>
<dbReference type="AlphaFoldDB" id="S3V2H3"/>
<comment type="caution">
    <text evidence="1">The sequence shown here is derived from an EMBL/GenBank/DDBJ whole genome shotgun (WGS) entry which is preliminary data.</text>
</comment>
<reference evidence="1" key="1">
    <citation type="submission" date="2013-04" db="EMBL/GenBank/DDBJ databases">
        <authorList>
            <person name="Harkins D.M."/>
            <person name="Durkin A.S."/>
            <person name="Selengut J.D."/>
            <person name="Sanka R."/>
            <person name="DePew J."/>
            <person name="Purushe J."/>
            <person name="Ahmed A."/>
            <person name="van der Linden H."/>
            <person name="Goris M.G.A."/>
            <person name="Hartskeerl R.A."/>
            <person name="Vinetz J.M."/>
            <person name="Sutton G.G."/>
            <person name="Nelson W.C."/>
            <person name="Fouts D.E."/>
        </authorList>
    </citation>
    <scope>NUCLEOTIDE SEQUENCE [LARGE SCALE GENOMIC DNA]</scope>
    <source>
        <strain evidence="1">BUT 6</strain>
    </source>
</reference>
<dbReference type="GO" id="GO:0016787">
    <property type="term" value="F:hydrolase activity"/>
    <property type="evidence" value="ECO:0007669"/>
    <property type="project" value="UniProtKB-KW"/>
</dbReference>
<proteinExistence type="predicted"/>
<dbReference type="SUPFAM" id="SSF53474">
    <property type="entry name" value="alpha/beta-Hydrolases"/>
    <property type="match status" value="1"/>
</dbReference>
<keyword evidence="2" id="KW-1185">Reference proteome</keyword>
<accession>S3V2H3</accession>
<evidence type="ECO:0000313" key="2">
    <source>
        <dbReference type="Proteomes" id="UP000014540"/>
    </source>
</evidence>
<keyword evidence="1" id="KW-0378">Hydrolase</keyword>
<protein>
    <submittedName>
        <fullName evidence="1">Alpha/beta hydrolase family protein</fullName>
    </submittedName>
</protein>
<sequence length="343" mass="38989">MIEKYYLVGFPFLVRYAGLGFSSVPAFKERNILIDSGLEIRTKIFPGKKNAPAVYIQHGMSARGIEDPRILELARHLYNTGFTVYLPELPEVRGLKVSSETVPKIRSTFRAIYELEGKPVSYLSASFSAGMGMVALSSEEEQVRLSSTLLVGTYADFSKTLPFVIANFERDPYAVYVMLYNYIKKIRSNFQALEEFFRESALDSGLQRREEAAIGLRMYSALSSEEREFVDEIRSVPSFREKLSVEILNSLPPGFIKENSPANFTSSWRKPIALLHGFDDPVISPGESEDLFLDLRNRLKDPPIFVKSRLLTHGDHLPFYTQFPEIPSMAKIWGFFIKNAFES</sequence>
<dbReference type="Gene3D" id="3.40.50.1820">
    <property type="entry name" value="alpha/beta hydrolase"/>
    <property type="match status" value="1"/>
</dbReference>
<gene>
    <name evidence="1" type="ORF">LEP1GSC058_1826</name>
</gene>
<organism evidence="1 2">
    <name type="scientific">Leptospira fainei serovar Hurstbridge str. BUT 6</name>
    <dbReference type="NCBI Taxonomy" id="1193011"/>
    <lineage>
        <taxon>Bacteria</taxon>
        <taxon>Pseudomonadati</taxon>
        <taxon>Spirochaetota</taxon>
        <taxon>Spirochaetia</taxon>
        <taxon>Leptospirales</taxon>
        <taxon>Leptospiraceae</taxon>
        <taxon>Leptospira</taxon>
    </lineage>
</organism>
<dbReference type="RefSeq" id="WP_016549158.1">
    <property type="nucleotide sequence ID" value="NZ_AKWZ02000007.1"/>
</dbReference>
<dbReference type="InterPro" id="IPR029058">
    <property type="entry name" value="AB_hydrolase_fold"/>
</dbReference>
<evidence type="ECO:0000313" key="1">
    <source>
        <dbReference type="EMBL" id="EPG74839.1"/>
    </source>
</evidence>
<dbReference type="OrthoDB" id="111567at2"/>